<reference evidence="4 5" key="1">
    <citation type="submission" date="2012-06" db="EMBL/GenBank/DDBJ databases">
        <title>The complete chromosome of genome of Turneriella parva DSM 21527.</title>
        <authorList>
            <consortium name="US DOE Joint Genome Institute (JGI-PGF)"/>
            <person name="Lucas S."/>
            <person name="Han J."/>
            <person name="Lapidus A."/>
            <person name="Bruce D."/>
            <person name="Goodwin L."/>
            <person name="Pitluck S."/>
            <person name="Peters L."/>
            <person name="Kyrpides N."/>
            <person name="Mavromatis K."/>
            <person name="Ivanova N."/>
            <person name="Mikhailova N."/>
            <person name="Chertkov O."/>
            <person name="Detter J.C."/>
            <person name="Tapia R."/>
            <person name="Han C."/>
            <person name="Land M."/>
            <person name="Hauser L."/>
            <person name="Markowitz V."/>
            <person name="Cheng J.-F."/>
            <person name="Hugenholtz P."/>
            <person name="Woyke T."/>
            <person name="Wu D."/>
            <person name="Gronow S."/>
            <person name="Wellnitz S."/>
            <person name="Brambilla E."/>
            <person name="Klenk H.-P."/>
            <person name="Eisen J.A."/>
        </authorList>
    </citation>
    <scope>NUCLEOTIDE SEQUENCE [LARGE SCALE GENOMIC DNA]</scope>
    <source>
        <strain evidence="5">ATCC BAA-1111 / DSM 21527 / NCTC 11395 / H</strain>
    </source>
</reference>
<sequence length="341" mass="37433">MRAIPFHRAGDADTLRVEEWPNPEPKDNEILIQVKAFGLNFADIVARKGQYNDAPKFPFVPGYEVSGVVVSTGKNVKNFRSGDEVIAFTLFSGYAELAVADERAVVKKPAYLSFADAASIPVNFATAYHSLFETGTLRPGAKVLIHAGAGGVGLAAIQMAKNRGCTVFATAGSAKKIELLQEFKVDYPINYQQTDFEREVKRIAGPAPLDVVLDSVGGSYFKKDLNLLRPHGRVVAFGAAAFSERNIFKLPALIPQVVSMLTLSMIELMLNSKGFYGVNMLRVAKENPELLQHEMQQIMEMFAAEKIKAVVSRQMSWHQIGEAHNLLESRASTGKIVLMID</sequence>
<gene>
    <name evidence="4" type="ordered locus">Turpa_3227</name>
</gene>
<dbReference type="STRING" id="869212.Turpa_3227"/>
<name>I4B9A9_TURPD</name>
<evidence type="ECO:0000256" key="2">
    <source>
        <dbReference type="ARBA" id="ARBA00023002"/>
    </source>
</evidence>
<evidence type="ECO:0000256" key="1">
    <source>
        <dbReference type="ARBA" id="ARBA00022857"/>
    </source>
</evidence>
<dbReference type="RefSeq" id="WP_014804366.1">
    <property type="nucleotide sequence ID" value="NC_018020.1"/>
</dbReference>
<feature type="domain" description="Enoyl reductase (ER)" evidence="3">
    <location>
        <begin position="10"/>
        <end position="338"/>
    </location>
</feature>
<dbReference type="SMART" id="SM00829">
    <property type="entry name" value="PKS_ER"/>
    <property type="match status" value="1"/>
</dbReference>
<protein>
    <submittedName>
        <fullName evidence="4">Alcohol dehydrogenase zinc-binding domain protein</fullName>
    </submittedName>
</protein>
<keyword evidence="2" id="KW-0560">Oxidoreductase</keyword>
<dbReference type="InterPro" id="IPR036291">
    <property type="entry name" value="NAD(P)-bd_dom_sf"/>
</dbReference>
<keyword evidence="5" id="KW-1185">Reference proteome</keyword>
<dbReference type="InterPro" id="IPR013149">
    <property type="entry name" value="ADH-like_C"/>
</dbReference>
<dbReference type="InterPro" id="IPR011032">
    <property type="entry name" value="GroES-like_sf"/>
</dbReference>
<dbReference type="EMBL" id="CP002959">
    <property type="protein sequence ID" value="AFM13866.1"/>
    <property type="molecule type" value="Genomic_DNA"/>
</dbReference>
<dbReference type="SUPFAM" id="SSF50129">
    <property type="entry name" value="GroES-like"/>
    <property type="match status" value="1"/>
</dbReference>
<dbReference type="GO" id="GO:0070402">
    <property type="term" value="F:NADPH binding"/>
    <property type="evidence" value="ECO:0007669"/>
    <property type="project" value="TreeGrafter"/>
</dbReference>
<evidence type="ECO:0000259" key="3">
    <source>
        <dbReference type="SMART" id="SM00829"/>
    </source>
</evidence>
<dbReference type="Gene3D" id="3.90.180.10">
    <property type="entry name" value="Medium-chain alcohol dehydrogenases, catalytic domain"/>
    <property type="match status" value="1"/>
</dbReference>
<dbReference type="PANTHER" id="PTHR48106:SF18">
    <property type="entry name" value="QUINONE OXIDOREDUCTASE PIG3"/>
    <property type="match status" value="1"/>
</dbReference>
<dbReference type="PANTHER" id="PTHR48106">
    <property type="entry name" value="QUINONE OXIDOREDUCTASE PIG3-RELATED"/>
    <property type="match status" value="1"/>
</dbReference>
<accession>I4B9A9</accession>
<evidence type="ECO:0000313" key="4">
    <source>
        <dbReference type="EMBL" id="AFM13866.1"/>
    </source>
</evidence>
<dbReference type="Gene3D" id="3.40.50.720">
    <property type="entry name" value="NAD(P)-binding Rossmann-like Domain"/>
    <property type="match status" value="1"/>
</dbReference>
<dbReference type="KEGG" id="tpx:Turpa_3227"/>
<dbReference type="Pfam" id="PF08240">
    <property type="entry name" value="ADH_N"/>
    <property type="match status" value="1"/>
</dbReference>
<proteinExistence type="predicted"/>
<dbReference type="OrthoDB" id="9792162at2"/>
<dbReference type="AlphaFoldDB" id="I4B9A9"/>
<organism evidence="4 5">
    <name type="scientific">Turneriella parva (strain ATCC BAA-1111 / DSM 21527 / NCTC 11395 / H)</name>
    <name type="common">Leptospira parva</name>
    <dbReference type="NCBI Taxonomy" id="869212"/>
    <lineage>
        <taxon>Bacteria</taxon>
        <taxon>Pseudomonadati</taxon>
        <taxon>Spirochaetota</taxon>
        <taxon>Spirochaetia</taxon>
        <taxon>Leptospirales</taxon>
        <taxon>Leptospiraceae</taxon>
        <taxon>Turneriella</taxon>
    </lineage>
</organism>
<dbReference type="Proteomes" id="UP000006048">
    <property type="component" value="Chromosome"/>
</dbReference>
<evidence type="ECO:0000313" key="5">
    <source>
        <dbReference type="Proteomes" id="UP000006048"/>
    </source>
</evidence>
<dbReference type="GO" id="GO:0016651">
    <property type="term" value="F:oxidoreductase activity, acting on NAD(P)H"/>
    <property type="evidence" value="ECO:0007669"/>
    <property type="project" value="TreeGrafter"/>
</dbReference>
<dbReference type="SUPFAM" id="SSF51735">
    <property type="entry name" value="NAD(P)-binding Rossmann-fold domains"/>
    <property type="match status" value="1"/>
</dbReference>
<dbReference type="HOGENOM" id="CLU_026673_3_1_12"/>
<keyword evidence="1" id="KW-0521">NADP</keyword>
<dbReference type="InterPro" id="IPR020843">
    <property type="entry name" value="ER"/>
</dbReference>
<dbReference type="InterPro" id="IPR013154">
    <property type="entry name" value="ADH-like_N"/>
</dbReference>
<dbReference type="Pfam" id="PF00107">
    <property type="entry name" value="ADH_zinc_N"/>
    <property type="match status" value="1"/>
</dbReference>